<organism evidence="4 5">
    <name type="scientific">Culicoidibacter larvae</name>
    <dbReference type="NCBI Taxonomy" id="2579976"/>
    <lineage>
        <taxon>Bacteria</taxon>
        <taxon>Bacillati</taxon>
        <taxon>Bacillota</taxon>
        <taxon>Culicoidibacteria</taxon>
        <taxon>Culicoidibacterales</taxon>
        <taxon>Culicoidibacteraceae</taxon>
        <taxon>Culicoidibacter</taxon>
    </lineage>
</organism>
<dbReference type="AlphaFoldDB" id="A0A5R8Q831"/>
<dbReference type="InterPro" id="IPR009057">
    <property type="entry name" value="Homeodomain-like_sf"/>
</dbReference>
<feature type="domain" description="HTH-type transcriptional regulator MT1864/Rv1816-like C-terminal" evidence="3">
    <location>
        <begin position="81"/>
        <end position="179"/>
    </location>
</feature>
<dbReference type="Proteomes" id="UP000306912">
    <property type="component" value="Unassembled WGS sequence"/>
</dbReference>
<accession>A0A5R8Q831</accession>
<proteinExistence type="predicted"/>
<evidence type="ECO:0000259" key="3">
    <source>
        <dbReference type="Pfam" id="PF13305"/>
    </source>
</evidence>
<protein>
    <submittedName>
        <fullName evidence="4">TetR/AcrR family transcriptional regulator</fullName>
    </submittedName>
</protein>
<dbReference type="OrthoDB" id="66596at2"/>
<evidence type="ECO:0000313" key="4">
    <source>
        <dbReference type="EMBL" id="TLG71744.1"/>
    </source>
</evidence>
<name>A0A5R8Q831_9FIRM</name>
<reference evidence="4 5" key="1">
    <citation type="submission" date="2019-05" db="EMBL/GenBank/DDBJ databases">
        <title>Culicoidintestinum kansasii gen. nov., sp. nov. from the gastrointestinal tract of the biting midge, Culicoides sonorensis.</title>
        <authorList>
            <person name="Neupane S."/>
            <person name="Ghosh A."/>
            <person name="Gunther S."/>
            <person name="Martin K."/>
            <person name="Zurek L."/>
        </authorList>
    </citation>
    <scope>NUCLEOTIDE SEQUENCE [LARGE SCALE GENOMIC DNA]</scope>
    <source>
        <strain evidence="4 5">CS-1</strain>
    </source>
</reference>
<gene>
    <name evidence="4" type="ORF">FEZ08_10060</name>
</gene>
<dbReference type="EMBL" id="VBWP01000010">
    <property type="protein sequence ID" value="TLG71744.1"/>
    <property type="molecule type" value="Genomic_DNA"/>
</dbReference>
<evidence type="ECO:0000256" key="1">
    <source>
        <dbReference type="ARBA" id="ARBA00023015"/>
    </source>
</evidence>
<sequence>MPPKIKISKQNIIDAVWDITRQQGFKAVNAREIAKNLNCSTHPIFREYTDMDELKNEFISLVEAFYIQFFSAVEKNENFIANVGIKYVEFAIDEPQLFHLLFLEDNYKGANFMDFIENKNENEYLSTDLPELGFDLDSKAAKQIFMNMWLYVHGIATLLVTNTLKMDFTEITDIIQATINGFITILETNVKDEV</sequence>
<dbReference type="InParanoid" id="A0A5R8Q831"/>
<dbReference type="SUPFAM" id="SSF48498">
    <property type="entry name" value="Tetracyclin repressor-like, C-terminal domain"/>
    <property type="match status" value="1"/>
</dbReference>
<keyword evidence="5" id="KW-1185">Reference proteome</keyword>
<evidence type="ECO:0000313" key="5">
    <source>
        <dbReference type="Proteomes" id="UP000306912"/>
    </source>
</evidence>
<dbReference type="Pfam" id="PF13305">
    <property type="entry name" value="TetR_C_33"/>
    <property type="match status" value="1"/>
</dbReference>
<keyword evidence="2" id="KW-0804">Transcription</keyword>
<dbReference type="FunCoup" id="A0A5R8Q831">
    <property type="interactions" value="12"/>
</dbReference>
<dbReference type="Gene3D" id="1.10.357.10">
    <property type="entry name" value="Tetracycline Repressor, domain 2"/>
    <property type="match status" value="1"/>
</dbReference>
<dbReference type="InterPro" id="IPR036271">
    <property type="entry name" value="Tet_transcr_reg_TetR-rel_C_sf"/>
</dbReference>
<dbReference type="InterPro" id="IPR025996">
    <property type="entry name" value="MT1864/Rv1816-like_C"/>
</dbReference>
<keyword evidence="1" id="KW-0805">Transcription regulation</keyword>
<evidence type="ECO:0000256" key="2">
    <source>
        <dbReference type="ARBA" id="ARBA00023163"/>
    </source>
</evidence>
<comment type="caution">
    <text evidence="4">The sequence shown here is derived from an EMBL/GenBank/DDBJ whole genome shotgun (WGS) entry which is preliminary data.</text>
</comment>
<dbReference type="SUPFAM" id="SSF46689">
    <property type="entry name" value="Homeodomain-like"/>
    <property type="match status" value="1"/>
</dbReference>
<dbReference type="RefSeq" id="WP_138191976.1">
    <property type="nucleotide sequence ID" value="NZ_VBWP01000010.1"/>
</dbReference>